<dbReference type="EMBL" id="JACHIO010000003">
    <property type="protein sequence ID" value="MBB5062560.1"/>
    <property type="molecule type" value="Genomic_DNA"/>
</dbReference>
<comment type="caution">
    <text evidence="1">The sequence shown here is derived from an EMBL/GenBank/DDBJ whole genome shotgun (WGS) entry which is preliminary data.</text>
</comment>
<dbReference type="AlphaFoldDB" id="A0A7W7ZMB2"/>
<evidence type="ECO:0000313" key="1">
    <source>
        <dbReference type="EMBL" id="MBB5062560.1"/>
    </source>
</evidence>
<dbReference type="Proteomes" id="UP000584867">
    <property type="component" value="Unassembled WGS sequence"/>
</dbReference>
<evidence type="ECO:0000313" key="2">
    <source>
        <dbReference type="Proteomes" id="UP000584867"/>
    </source>
</evidence>
<organism evidence="1 2">
    <name type="scientific">Granulicella mallensis</name>
    <dbReference type="NCBI Taxonomy" id="940614"/>
    <lineage>
        <taxon>Bacteria</taxon>
        <taxon>Pseudomonadati</taxon>
        <taxon>Acidobacteriota</taxon>
        <taxon>Terriglobia</taxon>
        <taxon>Terriglobales</taxon>
        <taxon>Acidobacteriaceae</taxon>
        <taxon>Granulicella</taxon>
    </lineage>
</organism>
<accession>A0A7W7ZMB2</accession>
<reference evidence="1 2" key="1">
    <citation type="submission" date="2020-08" db="EMBL/GenBank/DDBJ databases">
        <title>Genomic Encyclopedia of Type Strains, Phase IV (KMG-V): Genome sequencing to study the core and pangenomes of soil and plant-associated prokaryotes.</title>
        <authorList>
            <person name="Whitman W."/>
        </authorList>
    </citation>
    <scope>NUCLEOTIDE SEQUENCE [LARGE SCALE GENOMIC DNA]</scope>
    <source>
        <strain evidence="1 2">X5P3</strain>
    </source>
</reference>
<sequence length="36" mass="4160">MKKLANTQGYRDSLCNTLAGCIPKRRNEESYEKDIL</sequence>
<gene>
    <name evidence="1" type="ORF">HDF15_000890</name>
</gene>
<proteinExistence type="predicted"/>
<name>A0A7W7ZMB2_9BACT</name>
<protein>
    <submittedName>
        <fullName evidence="1">Uncharacterized protein</fullName>
    </submittedName>
</protein>